<feature type="chain" id="PRO_5043564329" description="Secreted protein" evidence="1">
    <location>
        <begin position="22"/>
        <end position="79"/>
    </location>
</feature>
<accession>A0AAV9ZA87</accession>
<sequence>YNSIFHLCFLKLLLLTGPSFGAPRQPVFVDVDINSRLFCRPHTHALSLFRATFDALTSSRCNLLLPALGLNLLAPSTQR</sequence>
<evidence type="ECO:0000256" key="1">
    <source>
        <dbReference type="SAM" id="SignalP"/>
    </source>
</evidence>
<reference evidence="2 3" key="1">
    <citation type="journal article" date="2024" name="J Genomics">
        <title>Draft genome sequencing and assembly of Favolaschia claudopus CIRM-BRFM 2984 isolated from oak limbs.</title>
        <authorList>
            <person name="Navarro D."/>
            <person name="Drula E."/>
            <person name="Chaduli D."/>
            <person name="Cazenave R."/>
            <person name="Ahrendt S."/>
            <person name="Wang J."/>
            <person name="Lipzen A."/>
            <person name="Daum C."/>
            <person name="Barry K."/>
            <person name="Grigoriev I.V."/>
            <person name="Favel A."/>
            <person name="Rosso M.N."/>
            <person name="Martin F."/>
        </authorList>
    </citation>
    <scope>NUCLEOTIDE SEQUENCE [LARGE SCALE GENOMIC DNA]</scope>
    <source>
        <strain evidence="2 3">CIRM-BRFM 2984</strain>
    </source>
</reference>
<dbReference type="EMBL" id="JAWWNJ010000172">
    <property type="protein sequence ID" value="KAK6977089.1"/>
    <property type="molecule type" value="Genomic_DNA"/>
</dbReference>
<comment type="caution">
    <text evidence="2">The sequence shown here is derived from an EMBL/GenBank/DDBJ whole genome shotgun (WGS) entry which is preliminary data.</text>
</comment>
<dbReference type="Proteomes" id="UP001362999">
    <property type="component" value="Unassembled WGS sequence"/>
</dbReference>
<feature type="signal peptide" evidence="1">
    <location>
        <begin position="1"/>
        <end position="21"/>
    </location>
</feature>
<gene>
    <name evidence="2" type="ORF">R3P38DRAFT_3125981</name>
</gene>
<dbReference type="AlphaFoldDB" id="A0AAV9ZA87"/>
<proteinExistence type="predicted"/>
<evidence type="ECO:0000313" key="3">
    <source>
        <dbReference type="Proteomes" id="UP001362999"/>
    </source>
</evidence>
<organism evidence="2 3">
    <name type="scientific">Favolaschia claudopus</name>
    <dbReference type="NCBI Taxonomy" id="2862362"/>
    <lineage>
        <taxon>Eukaryota</taxon>
        <taxon>Fungi</taxon>
        <taxon>Dikarya</taxon>
        <taxon>Basidiomycota</taxon>
        <taxon>Agaricomycotina</taxon>
        <taxon>Agaricomycetes</taxon>
        <taxon>Agaricomycetidae</taxon>
        <taxon>Agaricales</taxon>
        <taxon>Marasmiineae</taxon>
        <taxon>Mycenaceae</taxon>
        <taxon>Favolaschia</taxon>
    </lineage>
</organism>
<evidence type="ECO:0008006" key="4">
    <source>
        <dbReference type="Google" id="ProtNLM"/>
    </source>
</evidence>
<keyword evidence="1" id="KW-0732">Signal</keyword>
<name>A0AAV9ZA87_9AGAR</name>
<evidence type="ECO:0000313" key="2">
    <source>
        <dbReference type="EMBL" id="KAK6977089.1"/>
    </source>
</evidence>
<feature type="non-terminal residue" evidence="2">
    <location>
        <position position="1"/>
    </location>
</feature>
<keyword evidence="3" id="KW-1185">Reference proteome</keyword>
<protein>
    <recommendedName>
        <fullName evidence="4">Secreted protein</fullName>
    </recommendedName>
</protein>